<gene>
    <name evidence="2" type="ORF">V757_12690</name>
</gene>
<dbReference type="PROSITE" id="PS50005">
    <property type="entry name" value="TPR"/>
    <property type="match status" value="1"/>
</dbReference>
<dbReference type="Gene3D" id="1.25.40.10">
    <property type="entry name" value="Tetratricopeptide repeat domain"/>
    <property type="match status" value="1"/>
</dbReference>
<evidence type="ECO:0000313" key="2">
    <source>
        <dbReference type="EMBL" id="ETD66420.1"/>
    </source>
</evidence>
<dbReference type="InterPro" id="IPR019734">
    <property type="entry name" value="TPR_rpt"/>
</dbReference>
<dbReference type="SMART" id="SM00671">
    <property type="entry name" value="SEL1"/>
    <property type="match status" value="2"/>
</dbReference>
<dbReference type="RefSeq" id="WP_023953482.1">
    <property type="nucleotide sequence ID" value="NZ_AYSV01000144.1"/>
</dbReference>
<dbReference type="InterPro" id="IPR006597">
    <property type="entry name" value="Sel1-like"/>
</dbReference>
<accession>V8FQI3</accession>
<evidence type="ECO:0000256" key="1">
    <source>
        <dbReference type="PROSITE-ProRule" id="PRU00339"/>
    </source>
</evidence>
<dbReference type="InterPro" id="IPR011990">
    <property type="entry name" value="TPR-like_helical_dom_sf"/>
</dbReference>
<proteinExistence type="predicted"/>
<dbReference type="Proteomes" id="UP000018766">
    <property type="component" value="Unassembled WGS sequence"/>
</dbReference>
<evidence type="ECO:0000313" key="3">
    <source>
        <dbReference type="Proteomes" id="UP000018766"/>
    </source>
</evidence>
<keyword evidence="3" id="KW-1185">Reference proteome</keyword>
<sequence>MLKETLLFVIGFIGLCSPSYAFLFGSNEAKLCKDAYNRSEFAVAEVSCLKAANKDDSSSQYYLGEIYLKNNKKEDAIAYFEKAASSGSEDALLALGAYYEQSTVPDASEKAIFYYERACQLKAIKGCERGSHPLN</sequence>
<name>V8FQI3_9BURK</name>
<protein>
    <submittedName>
        <fullName evidence="2">Uncharacterized protein</fullName>
    </submittedName>
</protein>
<keyword evidence="1" id="KW-0802">TPR repeat</keyword>
<dbReference type="SUPFAM" id="SSF81901">
    <property type="entry name" value="HCP-like"/>
    <property type="match status" value="1"/>
</dbReference>
<feature type="repeat" description="TPR" evidence="1">
    <location>
        <begin position="57"/>
        <end position="90"/>
    </location>
</feature>
<reference evidence="2 3" key="1">
    <citation type="submission" date="2013-11" db="EMBL/GenBank/DDBJ databases">
        <title>Genomic analysis of Pelistega sp. HM-7.</title>
        <authorList>
            <person name="Kumbhare S.V."/>
            <person name="Shetty S.A."/>
            <person name="Sharma O."/>
            <person name="Dhotre D.P."/>
        </authorList>
    </citation>
    <scope>NUCLEOTIDE SEQUENCE [LARGE SCALE GENOMIC DNA]</scope>
    <source>
        <strain evidence="2 3">HM-7</strain>
    </source>
</reference>
<organism evidence="2 3">
    <name type="scientific">Pelistega indica</name>
    <dbReference type="NCBI Taxonomy" id="1414851"/>
    <lineage>
        <taxon>Bacteria</taxon>
        <taxon>Pseudomonadati</taxon>
        <taxon>Pseudomonadota</taxon>
        <taxon>Betaproteobacteria</taxon>
        <taxon>Burkholderiales</taxon>
        <taxon>Alcaligenaceae</taxon>
        <taxon>Pelistega</taxon>
    </lineage>
</organism>
<dbReference type="EMBL" id="AYSV01000144">
    <property type="protein sequence ID" value="ETD66420.1"/>
    <property type="molecule type" value="Genomic_DNA"/>
</dbReference>
<dbReference type="AlphaFoldDB" id="V8FQI3"/>
<comment type="caution">
    <text evidence="2">The sequence shown here is derived from an EMBL/GenBank/DDBJ whole genome shotgun (WGS) entry which is preliminary data.</text>
</comment>